<keyword evidence="15" id="KW-1185">Reference proteome</keyword>
<evidence type="ECO:0000256" key="3">
    <source>
        <dbReference type="ARBA" id="ARBA00022679"/>
    </source>
</evidence>
<sequence>MSTGDHAEHHTHIGQLRRERLMSSRLYVCTDLQRFITAPEAGPVDELDFDGLRRFFEDCYTGGVDIVQVRDKQVAVQTEISALWLLKQVADEYGGLSAANDRADVALISEVDVFHIGQEDLSPDQARRILGGDVLIGRSCRTLEQVQTAAEDPDISYYCTGPVWETPTKPGRAAVGLELPRAAVDVEPSKPFFAIGGIDADNIGQVTGTGAWRAVVVRAVTQAADTRAAAEALRSQLPA</sequence>
<comment type="catalytic activity">
    <reaction evidence="8 10 11">
        <text>2-(2-carboxy-4-methylthiazol-5-yl)ethyl phosphate + 4-amino-2-methyl-5-(diphosphooxymethyl)pyrimidine + 2 H(+) = thiamine phosphate + CO2 + diphosphate</text>
        <dbReference type="Rhea" id="RHEA:47848"/>
        <dbReference type="ChEBI" id="CHEBI:15378"/>
        <dbReference type="ChEBI" id="CHEBI:16526"/>
        <dbReference type="ChEBI" id="CHEBI:33019"/>
        <dbReference type="ChEBI" id="CHEBI:37575"/>
        <dbReference type="ChEBI" id="CHEBI:57841"/>
        <dbReference type="ChEBI" id="CHEBI:62890"/>
        <dbReference type="EC" id="2.5.1.3"/>
    </reaction>
</comment>
<evidence type="ECO:0000256" key="5">
    <source>
        <dbReference type="ARBA" id="ARBA00022842"/>
    </source>
</evidence>
<dbReference type="EC" id="2.5.1.3" evidence="10"/>
<dbReference type="HAMAP" id="MF_00097">
    <property type="entry name" value="TMP_synthase"/>
    <property type="match status" value="1"/>
</dbReference>
<evidence type="ECO:0000313" key="15">
    <source>
        <dbReference type="Proteomes" id="UP001251870"/>
    </source>
</evidence>
<comment type="function">
    <text evidence="1 10">Condenses 4-methyl-5-(beta-hydroxyethyl)thiazole monophosphate (THZ-P) and 2-methyl-4-amino-5-hydroxymethyl pyrimidine pyrophosphate (HMP-PP) to form thiamine monophosphate (TMP).</text>
</comment>
<dbReference type="Proteomes" id="UP001251870">
    <property type="component" value="Unassembled WGS sequence"/>
</dbReference>
<keyword evidence="6 10" id="KW-0784">Thiamine biosynthesis</keyword>
<keyword evidence="4 10" id="KW-0479">Metal-binding</keyword>
<feature type="binding site" evidence="10">
    <location>
        <position position="101"/>
    </location>
    <ligand>
        <name>Mg(2+)</name>
        <dbReference type="ChEBI" id="CHEBI:18420"/>
    </ligand>
</feature>
<name>A0ABU2DUR3_9MICC</name>
<protein>
    <recommendedName>
        <fullName evidence="10">Thiamine-phosphate synthase</fullName>
        <shortName evidence="10">TP synthase</shortName>
        <shortName evidence="10">TPS</shortName>
        <ecNumber evidence="10">2.5.1.3</ecNumber>
    </recommendedName>
    <alternativeName>
        <fullName evidence="10">Thiamine-phosphate pyrophosphorylase</fullName>
        <shortName evidence="10">TMP pyrophosphorylase</shortName>
        <shortName evidence="10">TMP-PPase</shortName>
    </alternativeName>
</protein>
<dbReference type="NCBIfam" id="TIGR00693">
    <property type="entry name" value="thiE"/>
    <property type="match status" value="1"/>
</dbReference>
<accession>A0ABU2DUR3</accession>
<evidence type="ECO:0000256" key="1">
    <source>
        <dbReference type="ARBA" id="ARBA00003814"/>
    </source>
</evidence>
<organism evidence="14 15">
    <name type="scientific">Nesterenkonia aerolata</name>
    <dbReference type="NCBI Taxonomy" id="3074079"/>
    <lineage>
        <taxon>Bacteria</taxon>
        <taxon>Bacillati</taxon>
        <taxon>Actinomycetota</taxon>
        <taxon>Actinomycetes</taxon>
        <taxon>Micrococcales</taxon>
        <taxon>Micrococcaceae</taxon>
        <taxon>Nesterenkonia</taxon>
    </lineage>
</organism>
<gene>
    <name evidence="10 14" type="primary">thiE</name>
    <name evidence="14" type="ORF">RIL96_11095</name>
</gene>
<keyword evidence="3 10" id="KW-0808">Transferase</keyword>
<comment type="caution">
    <text evidence="10">Lacks conserved residue(s) required for the propagation of feature annotation.</text>
</comment>
<keyword evidence="5 10" id="KW-0460">Magnesium</keyword>
<comment type="caution">
    <text evidence="14">The sequence shown here is derived from an EMBL/GenBank/DDBJ whole genome shotgun (WGS) entry which is preliminary data.</text>
</comment>
<proteinExistence type="inferred from homology"/>
<comment type="catalytic activity">
    <reaction evidence="7 10 11">
        <text>4-methyl-5-(2-phosphooxyethyl)-thiazole + 4-amino-2-methyl-5-(diphosphooxymethyl)pyrimidine + H(+) = thiamine phosphate + diphosphate</text>
        <dbReference type="Rhea" id="RHEA:22328"/>
        <dbReference type="ChEBI" id="CHEBI:15378"/>
        <dbReference type="ChEBI" id="CHEBI:33019"/>
        <dbReference type="ChEBI" id="CHEBI:37575"/>
        <dbReference type="ChEBI" id="CHEBI:57841"/>
        <dbReference type="ChEBI" id="CHEBI:58296"/>
        <dbReference type="EC" id="2.5.1.3"/>
    </reaction>
</comment>
<feature type="binding site" evidence="10">
    <location>
        <position position="139"/>
    </location>
    <ligand>
        <name>4-amino-2-methyl-5-(diphosphooxymethyl)pyrimidine</name>
        <dbReference type="ChEBI" id="CHEBI:57841"/>
    </ligand>
</feature>
<feature type="binding site" evidence="10">
    <location>
        <position position="169"/>
    </location>
    <ligand>
        <name>4-amino-2-methyl-5-(diphosphooxymethyl)pyrimidine</name>
        <dbReference type="ChEBI" id="CHEBI:57841"/>
    </ligand>
</feature>
<feature type="binding site" evidence="10">
    <location>
        <position position="197"/>
    </location>
    <ligand>
        <name>2-[(2R,5Z)-2-carboxy-4-methylthiazol-5(2H)-ylidene]ethyl phosphate</name>
        <dbReference type="ChEBI" id="CHEBI:62899"/>
    </ligand>
</feature>
<comment type="pathway">
    <text evidence="2 10 12">Cofactor biosynthesis; thiamine diphosphate biosynthesis; thiamine phosphate from 4-amino-2-methyl-5-diphosphomethylpyrimidine and 4-methyl-5-(2-phosphoethyl)-thiazole: step 1/1.</text>
</comment>
<reference evidence="14 15" key="1">
    <citation type="submission" date="2023-09" db="EMBL/GenBank/DDBJ databases">
        <title>Description of three actinobacteria isolated from air of manufacturing shop in a pharmaceutical factory.</title>
        <authorList>
            <person name="Zhang D.-F."/>
        </authorList>
    </citation>
    <scope>NUCLEOTIDE SEQUENCE [LARGE SCALE GENOMIC DNA]</scope>
    <source>
        <strain evidence="14 15">LY-0111</strain>
    </source>
</reference>
<evidence type="ECO:0000256" key="9">
    <source>
        <dbReference type="ARBA" id="ARBA00047883"/>
    </source>
</evidence>
<dbReference type="RefSeq" id="WP_310549093.1">
    <property type="nucleotide sequence ID" value="NZ_JAVKGR010000016.1"/>
</dbReference>
<dbReference type="InterPro" id="IPR013785">
    <property type="entry name" value="Aldolase_TIM"/>
</dbReference>
<feature type="binding site" evidence="10">
    <location>
        <begin position="68"/>
        <end position="72"/>
    </location>
    <ligand>
        <name>4-amino-2-methyl-5-(diphosphooxymethyl)pyrimidine</name>
        <dbReference type="ChEBI" id="CHEBI:57841"/>
    </ligand>
</feature>
<dbReference type="CDD" id="cd00564">
    <property type="entry name" value="TMP_TenI"/>
    <property type="match status" value="1"/>
</dbReference>
<evidence type="ECO:0000256" key="2">
    <source>
        <dbReference type="ARBA" id="ARBA00005165"/>
    </source>
</evidence>
<dbReference type="InterPro" id="IPR036206">
    <property type="entry name" value="ThiamineP_synth_sf"/>
</dbReference>
<comment type="cofactor">
    <cofactor evidence="10">
        <name>Mg(2+)</name>
        <dbReference type="ChEBI" id="CHEBI:18420"/>
    </cofactor>
    <text evidence="10">Binds 1 Mg(2+) ion per subunit.</text>
</comment>
<evidence type="ECO:0000256" key="11">
    <source>
        <dbReference type="RuleBase" id="RU003826"/>
    </source>
</evidence>
<feature type="binding site" evidence="10">
    <location>
        <begin position="166"/>
        <end position="168"/>
    </location>
    <ligand>
        <name>2-[(2R,5Z)-2-carboxy-4-methylthiazol-5(2H)-ylidene]ethyl phosphate</name>
        <dbReference type="ChEBI" id="CHEBI:62899"/>
    </ligand>
</feature>
<dbReference type="InterPro" id="IPR034291">
    <property type="entry name" value="TMP_synthase"/>
</dbReference>
<dbReference type="PANTHER" id="PTHR20857:SF15">
    <property type="entry name" value="THIAMINE-PHOSPHATE SYNTHASE"/>
    <property type="match status" value="1"/>
</dbReference>
<feature type="binding site" evidence="10">
    <location>
        <position position="120"/>
    </location>
    <ligand>
        <name>Mg(2+)</name>
        <dbReference type="ChEBI" id="CHEBI:18420"/>
    </ligand>
</feature>
<dbReference type="SUPFAM" id="SSF51391">
    <property type="entry name" value="Thiamin phosphate synthase"/>
    <property type="match status" value="1"/>
</dbReference>
<evidence type="ECO:0000313" key="14">
    <source>
        <dbReference type="EMBL" id="MDR8020111.1"/>
    </source>
</evidence>
<dbReference type="InterPro" id="IPR022998">
    <property type="entry name" value="ThiamineP_synth_TenI"/>
</dbReference>
<feature type="binding site" evidence="10">
    <location>
        <position position="100"/>
    </location>
    <ligand>
        <name>4-amino-2-methyl-5-(diphosphooxymethyl)pyrimidine</name>
        <dbReference type="ChEBI" id="CHEBI:57841"/>
    </ligand>
</feature>
<dbReference type="Gene3D" id="3.20.20.70">
    <property type="entry name" value="Aldolase class I"/>
    <property type="match status" value="1"/>
</dbReference>
<dbReference type="PANTHER" id="PTHR20857">
    <property type="entry name" value="THIAMINE-PHOSPHATE PYROPHOSPHORYLASE"/>
    <property type="match status" value="1"/>
</dbReference>
<dbReference type="Pfam" id="PF02581">
    <property type="entry name" value="TMP-TENI"/>
    <property type="match status" value="1"/>
</dbReference>
<comment type="similarity">
    <text evidence="10 11">Belongs to the thiamine-phosphate synthase family.</text>
</comment>
<evidence type="ECO:0000256" key="4">
    <source>
        <dbReference type="ARBA" id="ARBA00022723"/>
    </source>
</evidence>
<dbReference type="EMBL" id="JAVKGR010000016">
    <property type="protein sequence ID" value="MDR8020111.1"/>
    <property type="molecule type" value="Genomic_DNA"/>
</dbReference>
<dbReference type="GO" id="GO:0004789">
    <property type="term" value="F:thiamine-phosphate diphosphorylase activity"/>
    <property type="evidence" value="ECO:0007669"/>
    <property type="project" value="UniProtKB-EC"/>
</dbReference>
<evidence type="ECO:0000256" key="6">
    <source>
        <dbReference type="ARBA" id="ARBA00022977"/>
    </source>
</evidence>
<evidence type="ECO:0000256" key="10">
    <source>
        <dbReference type="HAMAP-Rule" id="MF_00097"/>
    </source>
</evidence>
<comment type="catalytic activity">
    <reaction evidence="9 10 11">
        <text>2-[(2R,5Z)-2-carboxy-4-methylthiazol-5(2H)-ylidene]ethyl phosphate + 4-amino-2-methyl-5-(diphosphooxymethyl)pyrimidine + 2 H(+) = thiamine phosphate + CO2 + diphosphate</text>
        <dbReference type="Rhea" id="RHEA:47844"/>
        <dbReference type="ChEBI" id="CHEBI:15378"/>
        <dbReference type="ChEBI" id="CHEBI:16526"/>
        <dbReference type="ChEBI" id="CHEBI:33019"/>
        <dbReference type="ChEBI" id="CHEBI:37575"/>
        <dbReference type="ChEBI" id="CHEBI:57841"/>
        <dbReference type="ChEBI" id="CHEBI:62899"/>
        <dbReference type="EC" id="2.5.1.3"/>
    </reaction>
</comment>
<evidence type="ECO:0000256" key="12">
    <source>
        <dbReference type="RuleBase" id="RU004253"/>
    </source>
</evidence>
<evidence type="ECO:0000256" key="8">
    <source>
        <dbReference type="ARBA" id="ARBA00047851"/>
    </source>
</evidence>
<feature type="domain" description="Thiamine phosphate synthase/TenI" evidence="13">
    <location>
        <begin position="54"/>
        <end position="220"/>
    </location>
</feature>
<evidence type="ECO:0000256" key="7">
    <source>
        <dbReference type="ARBA" id="ARBA00047334"/>
    </source>
</evidence>
<evidence type="ECO:0000259" key="13">
    <source>
        <dbReference type="Pfam" id="PF02581"/>
    </source>
</evidence>